<dbReference type="OrthoDB" id="9801773at2"/>
<dbReference type="Gene3D" id="3.40.50.720">
    <property type="entry name" value="NAD(P)-binding Rossmann-like Domain"/>
    <property type="match status" value="1"/>
</dbReference>
<dbReference type="Proteomes" id="UP000317998">
    <property type="component" value="Unassembled WGS sequence"/>
</dbReference>
<dbReference type="EMBL" id="VFOM01000001">
    <property type="protein sequence ID" value="TQL48601.1"/>
    <property type="molecule type" value="Genomic_DNA"/>
</dbReference>
<dbReference type="AlphaFoldDB" id="A0A542YKK0"/>
<evidence type="ECO:0000259" key="2">
    <source>
        <dbReference type="Pfam" id="PF01370"/>
    </source>
</evidence>
<comment type="caution">
    <text evidence="4">The sequence shown here is derived from an EMBL/GenBank/DDBJ whole genome shotgun (WGS) entry which is preliminary data.</text>
</comment>
<dbReference type="InterPro" id="IPR001509">
    <property type="entry name" value="Epimerase_deHydtase"/>
</dbReference>
<dbReference type="RefSeq" id="WP_141880682.1">
    <property type="nucleotide sequence ID" value="NZ_VFOM01000001.1"/>
</dbReference>
<sequence length="448" mass="48528">MGITHSSTVMSPIADVFAWHTRPGAFTRLAPPWQPAELTKESESLEHGEAVLSLPGGLRWVARHDPNGFEPPFRFVDELVRDGVPGVLFRWRHTHEFVEAGPDATAVTDRVETPLGSRILRPMFVYRHRQLADDLSAHRWGAALSPAPLTVAVTGSSGLVGSALCALLSTGGHRVIRLVRRAAVGPDERTWDPMAPAADLLADVDAVVHLAGESIAGRFTEQHKRAIRESRIEPTRRLAALAASTATSVRTFVCASAIGIYGAERGDEVLTEQSPRGEGYLADVVSEWESATLPAEEAGIRVVSVRTGIVQSPRGGTLRLFRPLFSAGLGGRVASGEQWLSWIDIDDLLDVYLRALVDASVSGAVNAVAPQPVRNSDYTRTLAHVLRRPALLPVPSFGPRILLGAEGAQELAEADQLVSPAVLVDRGHRFRRPDLESSLRHQLGRVIR</sequence>
<keyword evidence="5" id="KW-1185">Reference proteome</keyword>
<name>A0A542YKK0_9MICO</name>
<evidence type="ECO:0000256" key="1">
    <source>
        <dbReference type="ARBA" id="ARBA00009353"/>
    </source>
</evidence>
<dbReference type="InterPro" id="IPR013549">
    <property type="entry name" value="DUF1731"/>
</dbReference>
<organism evidence="4 5">
    <name type="scientific">Homoserinimonas aerilata</name>
    <dbReference type="NCBI Taxonomy" id="1162970"/>
    <lineage>
        <taxon>Bacteria</taxon>
        <taxon>Bacillati</taxon>
        <taxon>Actinomycetota</taxon>
        <taxon>Actinomycetes</taxon>
        <taxon>Micrococcales</taxon>
        <taxon>Microbacteriaceae</taxon>
        <taxon>Homoserinimonas</taxon>
    </lineage>
</organism>
<dbReference type="NCBIfam" id="TIGR01777">
    <property type="entry name" value="yfcH"/>
    <property type="match status" value="1"/>
</dbReference>
<comment type="similarity">
    <text evidence="1">Belongs to the NAD(P)-dependent epimerase/dehydratase family. SDR39U1 subfamily.</text>
</comment>
<dbReference type="InterPro" id="IPR036291">
    <property type="entry name" value="NAD(P)-bd_dom_sf"/>
</dbReference>
<protein>
    <recommendedName>
        <fullName evidence="6">TIGR01777 family protein</fullName>
    </recommendedName>
</protein>
<reference evidence="4 5" key="1">
    <citation type="submission" date="2019-06" db="EMBL/GenBank/DDBJ databases">
        <title>Sequencing the genomes of 1000 actinobacteria strains.</title>
        <authorList>
            <person name="Klenk H.-P."/>
        </authorList>
    </citation>
    <scope>NUCLEOTIDE SEQUENCE [LARGE SCALE GENOMIC DNA]</scope>
    <source>
        <strain evidence="4 5">DSM 26477</strain>
    </source>
</reference>
<accession>A0A542YKK0</accession>
<proteinExistence type="inferred from homology"/>
<evidence type="ECO:0000313" key="5">
    <source>
        <dbReference type="Proteomes" id="UP000317998"/>
    </source>
</evidence>
<dbReference type="PANTHER" id="PTHR11092:SF0">
    <property type="entry name" value="EPIMERASE FAMILY PROTEIN SDR39U1"/>
    <property type="match status" value="1"/>
</dbReference>
<dbReference type="SUPFAM" id="SSF55961">
    <property type="entry name" value="Bet v1-like"/>
    <property type="match status" value="1"/>
</dbReference>
<evidence type="ECO:0008006" key="6">
    <source>
        <dbReference type="Google" id="ProtNLM"/>
    </source>
</evidence>
<dbReference type="PANTHER" id="PTHR11092">
    <property type="entry name" value="SUGAR NUCLEOTIDE EPIMERASE RELATED"/>
    <property type="match status" value="1"/>
</dbReference>
<dbReference type="Pfam" id="PF01370">
    <property type="entry name" value="Epimerase"/>
    <property type="match status" value="1"/>
</dbReference>
<dbReference type="CDD" id="cd07820">
    <property type="entry name" value="SRPBCC_3"/>
    <property type="match status" value="1"/>
</dbReference>
<dbReference type="Gene3D" id="3.30.530.20">
    <property type="match status" value="1"/>
</dbReference>
<dbReference type="InterPro" id="IPR010099">
    <property type="entry name" value="SDR39U1"/>
</dbReference>
<feature type="domain" description="DUF1731" evidence="3">
    <location>
        <begin position="394"/>
        <end position="441"/>
    </location>
</feature>
<feature type="domain" description="NAD-dependent epimerase/dehydratase" evidence="2">
    <location>
        <begin position="151"/>
        <end position="358"/>
    </location>
</feature>
<evidence type="ECO:0000259" key="3">
    <source>
        <dbReference type="Pfam" id="PF08338"/>
    </source>
</evidence>
<gene>
    <name evidence="4" type="ORF">FB562_1698</name>
</gene>
<dbReference type="Pfam" id="PF08338">
    <property type="entry name" value="DUF1731"/>
    <property type="match status" value="1"/>
</dbReference>
<dbReference type="InterPro" id="IPR023393">
    <property type="entry name" value="START-like_dom_sf"/>
</dbReference>
<dbReference type="SUPFAM" id="SSF51735">
    <property type="entry name" value="NAD(P)-binding Rossmann-fold domains"/>
    <property type="match status" value="1"/>
</dbReference>
<evidence type="ECO:0000313" key="4">
    <source>
        <dbReference type="EMBL" id="TQL48601.1"/>
    </source>
</evidence>